<reference evidence="1 2" key="1">
    <citation type="submission" date="2023-02" db="EMBL/GenBank/DDBJ databases">
        <title>Genome sequence of Novosphingobium humi KACC 19094.</title>
        <authorList>
            <person name="Kim S."/>
            <person name="Heo J."/>
            <person name="Kwon S.-W."/>
        </authorList>
    </citation>
    <scope>NUCLEOTIDE SEQUENCE [LARGE SCALE GENOMIC DNA]</scope>
    <source>
        <strain evidence="1 2">KACC 19094</strain>
    </source>
</reference>
<accession>A0ABY7TSW1</accession>
<name>A0ABY7TSW1_9SPHN</name>
<dbReference type="Proteomes" id="UP001218231">
    <property type="component" value="Chromosome"/>
</dbReference>
<sequence>MVSVIQKLSSAFTDATLPKLYRDPIMNAGTLALFDFLNSYCNPNADGALASGVTFNNMVEGSPIGATLNASGNASNLTGKTGLSLSGAAGSTAKLLTFGTAGAFDDAVLKHHFLYTLWLKTPAASPASGYTPLLSLSPAGAGNGNGAQFWSDTGSDGYTARMQQGTGSATVNQQRAATANNVVAQIAYRMNPGNGEYEMFCNGASVAGTITGGPTSPLSAAAMTLAIGGGYKGTIYRMSVEDLTVSGLTAAAQVAADYAANSTRFV</sequence>
<keyword evidence="2" id="KW-1185">Reference proteome</keyword>
<dbReference type="SUPFAM" id="SSF49899">
    <property type="entry name" value="Concanavalin A-like lectins/glucanases"/>
    <property type="match status" value="1"/>
</dbReference>
<protein>
    <recommendedName>
        <fullName evidence="3">Concanavalin A-like lectin/glucanases superfamily protein</fullName>
    </recommendedName>
</protein>
<dbReference type="RefSeq" id="WP_273616744.1">
    <property type="nucleotide sequence ID" value="NZ_CP117417.1"/>
</dbReference>
<organism evidence="1 2">
    <name type="scientific">Novosphingobium humi</name>
    <dbReference type="NCBI Taxonomy" id="2282397"/>
    <lineage>
        <taxon>Bacteria</taxon>
        <taxon>Pseudomonadati</taxon>
        <taxon>Pseudomonadota</taxon>
        <taxon>Alphaproteobacteria</taxon>
        <taxon>Sphingomonadales</taxon>
        <taxon>Sphingomonadaceae</taxon>
        <taxon>Novosphingobium</taxon>
    </lineage>
</organism>
<gene>
    <name evidence="1" type="ORF">PQ457_10055</name>
</gene>
<dbReference type="InterPro" id="IPR013320">
    <property type="entry name" value="ConA-like_dom_sf"/>
</dbReference>
<dbReference type="EMBL" id="CP117417">
    <property type="protein sequence ID" value="WCT76293.1"/>
    <property type="molecule type" value="Genomic_DNA"/>
</dbReference>
<evidence type="ECO:0008006" key="3">
    <source>
        <dbReference type="Google" id="ProtNLM"/>
    </source>
</evidence>
<dbReference type="Gene3D" id="2.60.120.200">
    <property type="match status" value="1"/>
</dbReference>
<proteinExistence type="predicted"/>
<evidence type="ECO:0000313" key="1">
    <source>
        <dbReference type="EMBL" id="WCT76293.1"/>
    </source>
</evidence>
<evidence type="ECO:0000313" key="2">
    <source>
        <dbReference type="Proteomes" id="UP001218231"/>
    </source>
</evidence>